<organism evidence="1 2">
    <name type="scientific">Pristionchus mayeri</name>
    <dbReference type="NCBI Taxonomy" id="1317129"/>
    <lineage>
        <taxon>Eukaryota</taxon>
        <taxon>Metazoa</taxon>
        <taxon>Ecdysozoa</taxon>
        <taxon>Nematoda</taxon>
        <taxon>Chromadorea</taxon>
        <taxon>Rhabditida</taxon>
        <taxon>Rhabditina</taxon>
        <taxon>Diplogasteromorpha</taxon>
        <taxon>Diplogasteroidea</taxon>
        <taxon>Neodiplogasteridae</taxon>
        <taxon>Pristionchus</taxon>
    </lineage>
</organism>
<sequence length="103" mass="11467">AEIVTCAKEAKEIVNALKALDAKAQAGIKQYFKQRSAEDVAVLATMLERCSASSNANLHADFAKHRIPERIKKIYGIATSSWHYHDWCNGSDNVRTFLDCVGR</sequence>
<gene>
    <name evidence="1" type="ORF">PMAYCL1PPCAC_11117</name>
</gene>
<name>A0AAN5CEP7_9BILA</name>
<dbReference type="Proteomes" id="UP001328107">
    <property type="component" value="Unassembled WGS sequence"/>
</dbReference>
<dbReference type="EMBL" id="BTRK01000003">
    <property type="protein sequence ID" value="GMR40922.1"/>
    <property type="molecule type" value="Genomic_DNA"/>
</dbReference>
<dbReference type="AlphaFoldDB" id="A0AAN5CEP7"/>
<evidence type="ECO:0000313" key="1">
    <source>
        <dbReference type="EMBL" id="GMR40922.1"/>
    </source>
</evidence>
<keyword evidence="2" id="KW-1185">Reference proteome</keyword>
<feature type="non-terminal residue" evidence="1">
    <location>
        <position position="103"/>
    </location>
</feature>
<protein>
    <submittedName>
        <fullName evidence="1">Uncharacterized protein</fullName>
    </submittedName>
</protein>
<reference evidence="2" key="1">
    <citation type="submission" date="2022-10" db="EMBL/GenBank/DDBJ databases">
        <title>Genome assembly of Pristionchus species.</title>
        <authorList>
            <person name="Yoshida K."/>
            <person name="Sommer R.J."/>
        </authorList>
    </citation>
    <scope>NUCLEOTIDE SEQUENCE [LARGE SCALE GENOMIC DNA]</scope>
    <source>
        <strain evidence="2">RS5460</strain>
    </source>
</reference>
<proteinExistence type="predicted"/>
<feature type="non-terminal residue" evidence="1">
    <location>
        <position position="1"/>
    </location>
</feature>
<accession>A0AAN5CEP7</accession>
<evidence type="ECO:0000313" key="2">
    <source>
        <dbReference type="Proteomes" id="UP001328107"/>
    </source>
</evidence>
<comment type="caution">
    <text evidence="1">The sequence shown here is derived from an EMBL/GenBank/DDBJ whole genome shotgun (WGS) entry which is preliminary data.</text>
</comment>